<dbReference type="Gene3D" id="2.60.40.730">
    <property type="entry name" value="SOR catalytic domain"/>
    <property type="match status" value="1"/>
</dbReference>
<dbReference type="InterPro" id="IPR010982">
    <property type="entry name" value="Lambda_DNA-bd_dom_sf"/>
</dbReference>
<evidence type="ECO:0000313" key="4">
    <source>
        <dbReference type="Proteomes" id="UP001523565"/>
    </source>
</evidence>
<dbReference type="PANTHER" id="PTHR46558:SF11">
    <property type="entry name" value="HTH-TYPE TRANSCRIPTIONAL REGULATOR XRE"/>
    <property type="match status" value="1"/>
</dbReference>
<dbReference type="Gene3D" id="1.10.260.40">
    <property type="entry name" value="lambda repressor-like DNA-binding domains"/>
    <property type="match status" value="1"/>
</dbReference>
<name>A0ABT1EEC9_9FIRM</name>
<dbReference type="InterPro" id="IPR001387">
    <property type="entry name" value="Cro/C1-type_HTH"/>
</dbReference>
<keyword evidence="1" id="KW-0238">DNA-binding</keyword>
<sequence length="193" mass="21948">MDKYVTAETIRSLRERAGLTQRELAEKISVSDKAVSKWETGRGYPDIGVLEDLAKALQIGVSVLLTGVVIKNENIAGNMKKLKFYVCPVCGNVIHSLGEISVTCCGIELFPEEGEAILGHEIITERIEDDYLVRVEHPMTKEHYLSFLAALTEDRLEFFKLYPEQAPEKRFHLRGHGIIYGYCNRHGLFCRRY</sequence>
<dbReference type="InterPro" id="IPR036073">
    <property type="entry name" value="Desulfoferrodoxin_Fe-bd_dom_sf"/>
</dbReference>
<dbReference type="PANTHER" id="PTHR46558">
    <property type="entry name" value="TRACRIPTIONAL REGULATORY PROTEIN-RELATED-RELATED"/>
    <property type="match status" value="1"/>
</dbReference>
<keyword evidence="4" id="KW-1185">Reference proteome</keyword>
<dbReference type="Pfam" id="PF01381">
    <property type="entry name" value="HTH_3"/>
    <property type="match status" value="1"/>
</dbReference>
<dbReference type="Proteomes" id="UP001523565">
    <property type="component" value="Unassembled WGS sequence"/>
</dbReference>
<evidence type="ECO:0000256" key="1">
    <source>
        <dbReference type="ARBA" id="ARBA00023125"/>
    </source>
</evidence>
<dbReference type="RefSeq" id="WP_262067972.1">
    <property type="nucleotide sequence ID" value="NZ_JAMXOC010000002.1"/>
</dbReference>
<protein>
    <submittedName>
        <fullName evidence="3">Helix-turn-helix domain-containing protein</fullName>
    </submittedName>
</protein>
<evidence type="ECO:0000259" key="2">
    <source>
        <dbReference type="PROSITE" id="PS50943"/>
    </source>
</evidence>
<dbReference type="SUPFAM" id="SSF49367">
    <property type="entry name" value="Superoxide reductase-like"/>
    <property type="match status" value="1"/>
</dbReference>
<comment type="caution">
    <text evidence="3">The sequence shown here is derived from an EMBL/GenBank/DDBJ whole genome shotgun (WGS) entry which is preliminary data.</text>
</comment>
<gene>
    <name evidence="3" type="ORF">NK118_02250</name>
</gene>
<reference evidence="3 4" key="1">
    <citation type="journal article" date="2022" name="Genome Biol. Evol.">
        <title>Host diet, physiology and behaviors set the stage for Lachnospiraceae cladogenesis.</title>
        <authorList>
            <person name="Vera-Ponce De Leon A."/>
            <person name="Schneider M."/>
            <person name="Jahnes B.C."/>
            <person name="Sadowski V."/>
            <person name="Camuy-Velez L.A."/>
            <person name="Duan J."/>
            <person name="Sabree Z.L."/>
        </authorList>
    </citation>
    <scope>NUCLEOTIDE SEQUENCE [LARGE SCALE GENOMIC DNA]</scope>
    <source>
        <strain evidence="3 4">PAL227</strain>
    </source>
</reference>
<organism evidence="3 4">
    <name type="scientific">Ohessyouella blattaphilus</name>
    <dbReference type="NCBI Taxonomy" id="2949333"/>
    <lineage>
        <taxon>Bacteria</taxon>
        <taxon>Bacillati</taxon>
        <taxon>Bacillota</taxon>
        <taxon>Clostridia</taxon>
        <taxon>Lachnospirales</taxon>
        <taxon>Lachnospiraceae</taxon>
        <taxon>Ohessyouella</taxon>
    </lineage>
</organism>
<dbReference type="EMBL" id="JAMZFV010000002">
    <property type="protein sequence ID" value="MCP1109064.1"/>
    <property type="molecule type" value="Genomic_DNA"/>
</dbReference>
<dbReference type="PROSITE" id="PS50943">
    <property type="entry name" value="HTH_CROC1"/>
    <property type="match status" value="1"/>
</dbReference>
<feature type="domain" description="HTH cro/C1-type" evidence="2">
    <location>
        <begin position="10"/>
        <end position="64"/>
    </location>
</feature>
<accession>A0ABT1EEC9</accession>
<dbReference type="CDD" id="cd00093">
    <property type="entry name" value="HTH_XRE"/>
    <property type="match status" value="1"/>
</dbReference>
<evidence type="ECO:0000313" key="3">
    <source>
        <dbReference type="EMBL" id="MCP1109064.1"/>
    </source>
</evidence>
<dbReference type="SMART" id="SM00530">
    <property type="entry name" value="HTH_XRE"/>
    <property type="match status" value="1"/>
</dbReference>
<dbReference type="SUPFAM" id="SSF47413">
    <property type="entry name" value="lambda repressor-like DNA-binding domains"/>
    <property type="match status" value="1"/>
</dbReference>
<proteinExistence type="predicted"/>